<evidence type="ECO:0000313" key="2">
    <source>
        <dbReference type="Proteomes" id="UP000323166"/>
    </source>
</evidence>
<sequence length="226" mass="25663">MDIIRLNVVVEGQTEETFVSEVLAPHLAMKGVFAVARAVATSRTKTYVYRGGVTTYAKIRNDIINWIKQDPSSYITTMFDLYGLPKDFPGKDSLLPNINCYDKVSILEKAFAQDINYQRFIPYLQLHEFETLLFAELDKLKFYYVQGKDAAIRRLKDTVKGIAPELINDGVNTAPSKSIIKEIPEYKDGKRVVGPLIVGQIGLPALKQACPHFNEWIKEIEFLSQR</sequence>
<dbReference type="EMBL" id="VNHM01000029">
    <property type="protein sequence ID" value="TYO92289.1"/>
    <property type="molecule type" value="Genomic_DNA"/>
</dbReference>
<proteinExistence type="predicted"/>
<dbReference type="Pfam" id="PF14103">
    <property type="entry name" value="DUF4276"/>
    <property type="match status" value="1"/>
</dbReference>
<name>A0A5S4ZML9_9FIRM</name>
<dbReference type="Proteomes" id="UP000323166">
    <property type="component" value="Unassembled WGS sequence"/>
</dbReference>
<keyword evidence="2" id="KW-1185">Reference proteome</keyword>
<organism evidence="1 2">
    <name type="scientific">Desulfallas thermosapovorans DSM 6562</name>
    <dbReference type="NCBI Taxonomy" id="1121431"/>
    <lineage>
        <taxon>Bacteria</taxon>
        <taxon>Bacillati</taxon>
        <taxon>Bacillota</taxon>
        <taxon>Clostridia</taxon>
        <taxon>Eubacteriales</taxon>
        <taxon>Desulfallaceae</taxon>
        <taxon>Desulfallas</taxon>
    </lineage>
</organism>
<comment type="caution">
    <text evidence="1">The sequence shown here is derived from an EMBL/GenBank/DDBJ whole genome shotgun (WGS) entry which is preliminary data.</text>
</comment>
<reference evidence="1 2" key="1">
    <citation type="submission" date="2019-07" db="EMBL/GenBank/DDBJ databases">
        <title>Genomic Encyclopedia of Type Strains, Phase I: the one thousand microbial genomes (KMG-I) project.</title>
        <authorList>
            <person name="Kyrpides N."/>
        </authorList>
    </citation>
    <scope>NUCLEOTIDE SEQUENCE [LARGE SCALE GENOMIC DNA]</scope>
    <source>
        <strain evidence="1 2">DSM 6562</strain>
    </source>
</reference>
<dbReference type="InterPro" id="IPR025455">
    <property type="entry name" value="DUF4276"/>
</dbReference>
<dbReference type="RefSeq" id="WP_166512830.1">
    <property type="nucleotide sequence ID" value="NZ_VNHM01000029.1"/>
</dbReference>
<protein>
    <submittedName>
        <fullName evidence="1">Uncharacterized protein DUF4276</fullName>
    </submittedName>
</protein>
<accession>A0A5S4ZML9</accession>
<evidence type="ECO:0000313" key="1">
    <source>
        <dbReference type="EMBL" id="TYO92289.1"/>
    </source>
</evidence>
<gene>
    <name evidence="1" type="ORF">LX24_02918</name>
</gene>
<dbReference type="AlphaFoldDB" id="A0A5S4ZML9"/>